<dbReference type="EMBL" id="VEVO01000008">
    <property type="protein sequence ID" value="KAF0039103.1"/>
    <property type="molecule type" value="Genomic_DNA"/>
</dbReference>
<sequence>MVKMTQRQNVTTTEKRTENLSQSYIQLQDPYIKDLSNVRHGDGTSDVVVTSLGAHVKRRHTLMTSTL</sequence>
<name>A0A6A4SZ50_SCOMX</name>
<dbReference type="Proteomes" id="UP000438429">
    <property type="component" value="Unassembled WGS sequence"/>
</dbReference>
<accession>A0A6A4SZ50</accession>
<reference evidence="1 2" key="1">
    <citation type="submission" date="2019-06" db="EMBL/GenBank/DDBJ databases">
        <title>Draft genomes of female and male turbot (Scophthalmus maximus).</title>
        <authorList>
            <person name="Xu H."/>
            <person name="Xu X.-W."/>
            <person name="Shao C."/>
            <person name="Chen S."/>
        </authorList>
    </citation>
    <scope>NUCLEOTIDE SEQUENCE [LARGE SCALE GENOMIC DNA]</scope>
    <source>
        <strain evidence="1">Ysfricsl-2016a</strain>
        <tissue evidence="1">Blood</tissue>
    </source>
</reference>
<protein>
    <submittedName>
        <fullName evidence="1">Uncharacterized protein</fullName>
    </submittedName>
</protein>
<proteinExistence type="predicted"/>
<evidence type="ECO:0000313" key="2">
    <source>
        <dbReference type="Proteomes" id="UP000438429"/>
    </source>
</evidence>
<organism evidence="1 2">
    <name type="scientific">Scophthalmus maximus</name>
    <name type="common">Turbot</name>
    <name type="synonym">Psetta maxima</name>
    <dbReference type="NCBI Taxonomy" id="52904"/>
    <lineage>
        <taxon>Eukaryota</taxon>
        <taxon>Metazoa</taxon>
        <taxon>Chordata</taxon>
        <taxon>Craniata</taxon>
        <taxon>Vertebrata</taxon>
        <taxon>Euteleostomi</taxon>
        <taxon>Actinopterygii</taxon>
        <taxon>Neopterygii</taxon>
        <taxon>Teleostei</taxon>
        <taxon>Neoteleostei</taxon>
        <taxon>Acanthomorphata</taxon>
        <taxon>Carangaria</taxon>
        <taxon>Pleuronectiformes</taxon>
        <taxon>Pleuronectoidei</taxon>
        <taxon>Scophthalmidae</taxon>
        <taxon>Scophthalmus</taxon>
    </lineage>
</organism>
<dbReference type="AlphaFoldDB" id="A0A6A4SZ50"/>
<gene>
    <name evidence="1" type="ORF">F2P81_009587</name>
</gene>
<comment type="caution">
    <text evidence="1">The sequence shown here is derived from an EMBL/GenBank/DDBJ whole genome shotgun (WGS) entry which is preliminary data.</text>
</comment>
<evidence type="ECO:0000313" key="1">
    <source>
        <dbReference type="EMBL" id="KAF0039103.1"/>
    </source>
</evidence>